<dbReference type="AlphaFoldDB" id="A0AAV7LP56"/>
<feature type="non-terminal residue" evidence="1">
    <location>
        <position position="54"/>
    </location>
</feature>
<proteinExistence type="predicted"/>
<evidence type="ECO:0000313" key="1">
    <source>
        <dbReference type="EMBL" id="KAJ1092350.1"/>
    </source>
</evidence>
<reference evidence="1" key="1">
    <citation type="journal article" date="2022" name="bioRxiv">
        <title>Sequencing and chromosome-scale assembly of the giantPleurodeles waltlgenome.</title>
        <authorList>
            <person name="Brown T."/>
            <person name="Elewa A."/>
            <person name="Iarovenko S."/>
            <person name="Subramanian E."/>
            <person name="Araus A.J."/>
            <person name="Petzold A."/>
            <person name="Susuki M."/>
            <person name="Suzuki K.-i.T."/>
            <person name="Hayashi T."/>
            <person name="Toyoda A."/>
            <person name="Oliveira C."/>
            <person name="Osipova E."/>
            <person name="Leigh N.D."/>
            <person name="Simon A."/>
            <person name="Yun M.H."/>
        </authorList>
    </citation>
    <scope>NUCLEOTIDE SEQUENCE</scope>
    <source>
        <strain evidence="1">20211129_DDA</strain>
        <tissue evidence="1">Liver</tissue>
    </source>
</reference>
<evidence type="ECO:0000313" key="2">
    <source>
        <dbReference type="Proteomes" id="UP001066276"/>
    </source>
</evidence>
<dbReference type="Proteomes" id="UP001066276">
    <property type="component" value="Chromosome 11"/>
</dbReference>
<organism evidence="1 2">
    <name type="scientific">Pleurodeles waltl</name>
    <name type="common">Iberian ribbed newt</name>
    <dbReference type="NCBI Taxonomy" id="8319"/>
    <lineage>
        <taxon>Eukaryota</taxon>
        <taxon>Metazoa</taxon>
        <taxon>Chordata</taxon>
        <taxon>Craniata</taxon>
        <taxon>Vertebrata</taxon>
        <taxon>Euteleostomi</taxon>
        <taxon>Amphibia</taxon>
        <taxon>Batrachia</taxon>
        <taxon>Caudata</taxon>
        <taxon>Salamandroidea</taxon>
        <taxon>Salamandridae</taxon>
        <taxon>Pleurodelinae</taxon>
        <taxon>Pleurodeles</taxon>
    </lineage>
</organism>
<gene>
    <name evidence="1" type="ORF">NDU88_005461</name>
</gene>
<accession>A0AAV7LP56</accession>
<dbReference type="EMBL" id="JANPWB010000015">
    <property type="protein sequence ID" value="KAJ1092350.1"/>
    <property type="molecule type" value="Genomic_DNA"/>
</dbReference>
<keyword evidence="2" id="KW-1185">Reference proteome</keyword>
<protein>
    <submittedName>
        <fullName evidence="1">Uncharacterized protein</fullName>
    </submittedName>
</protein>
<feature type="non-terminal residue" evidence="1">
    <location>
        <position position="1"/>
    </location>
</feature>
<sequence>VWLVINGNIQFDQDHKPSSCRDITRDPDWADRILGSLFYYVGKFRKRTAGTCTE</sequence>
<comment type="caution">
    <text evidence="1">The sequence shown here is derived from an EMBL/GenBank/DDBJ whole genome shotgun (WGS) entry which is preliminary data.</text>
</comment>
<name>A0AAV7LP56_PLEWA</name>